<protein>
    <submittedName>
        <fullName evidence="1">Uncharacterized protein</fullName>
    </submittedName>
</protein>
<reference evidence="1" key="1">
    <citation type="journal article" date="2023" name="IScience">
        <title>Live-bearing cockroach genome reveals convergent evolutionary mechanisms linked to viviparity in insects and beyond.</title>
        <authorList>
            <person name="Fouks B."/>
            <person name="Harrison M.C."/>
            <person name="Mikhailova A.A."/>
            <person name="Marchal E."/>
            <person name="English S."/>
            <person name="Carruthers M."/>
            <person name="Jennings E.C."/>
            <person name="Chiamaka E.L."/>
            <person name="Frigard R.A."/>
            <person name="Pippel M."/>
            <person name="Attardo G.M."/>
            <person name="Benoit J.B."/>
            <person name="Bornberg-Bauer E."/>
            <person name="Tobe S.S."/>
        </authorList>
    </citation>
    <scope>NUCLEOTIDE SEQUENCE</scope>
    <source>
        <strain evidence="1">Stay&amp;Tobe</strain>
    </source>
</reference>
<sequence length="95" mass="10770">TDPHELSDKCLQFYGLVCAFPVIVTGQTSHSLFFCVLRYLYAASATLNSICTKLFYKIIFRVTVVQEGNRTGTDDVFVYVFMLVKFDVVKGLRTV</sequence>
<dbReference type="AlphaFoldDB" id="A0AAD7Z6S3"/>
<dbReference type="Proteomes" id="UP001233999">
    <property type="component" value="Unassembled WGS sequence"/>
</dbReference>
<gene>
    <name evidence="1" type="ORF">L9F63_008015</name>
</gene>
<dbReference type="EMBL" id="JASPKZ010010259">
    <property type="protein sequence ID" value="KAJ9574816.1"/>
    <property type="molecule type" value="Genomic_DNA"/>
</dbReference>
<reference evidence="1" key="2">
    <citation type="submission" date="2023-05" db="EMBL/GenBank/DDBJ databases">
        <authorList>
            <person name="Fouks B."/>
        </authorList>
    </citation>
    <scope>NUCLEOTIDE SEQUENCE</scope>
    <source>
        <strain evidence="1">Stay&amp;Tobe</strain>
        <tissue evidence="1">Testes</tissue>
    </source>
</reference>
<feature type="non-terminal residue" evidence="1">
    <location>
        <position position="1"/>
    </location>
</feature>
<accession>A0AAD7Z6S3</accession>
<proteinExistence type="predicted"/>
<organism evidence="1 2">
    <name type="scientific">Diploptera punctata</name>
    <name type="common">Pacific beetle cockroach</name>
    <dbReference type="NCBI Taxonomy" id="6984"/>
    <lineage>
        <taxon>Eukaryota</taxon>
        <taxon>Metazoa</taxon>
        <taxon>Ecdysozoa</taxon>
        <taxon>Arthropoda</taxon>
        <taxon>Hexapoda</taxon>
        <taxon>Insecta</taxon>
        <taxon>Pterygota</taxon>
        <taxon>Neoptera</taxon>
        <taxon>Polyneoptera</taxon>
        <taxon>Dictyoptera</taxon>
        <taxon>Blattodea</taxon>
        <taxon>Blaberoidea</taxon>
        <taxon>Blaberidae</taxon>
        <taxon>Diplopterinae</taxon>
        <taxon>Diploptera</taxon>
    </lineage>
</organism>
<keyword evidence="2" id="KW-1185">Reference proteome</keyword>
<comment type="caution">
    <text evidence="1">The sequence shown here is derived from an EMBL/GenBank/DDBJ whole genome shotgun (WGS) entry which is preliminary data.</text>
</comment>
<name>A0AAD7Z6S3_DIPPU</name>
<feature type="non-terminal residue" evidence="1">
    <location>
        <position position="95"/>
    </location>
</feature>
<evidence type="ECO:0000313" key="2">
    <source>
        <dbReference type="Proteomes" id="UP001233999"/>
    </source>
</evidence>
<evidence type="ECO:0000313" key="1">
    <source>
        <dbReference type="EMBL" id="KAJ9574816.1"/>
    </source>
</evidence>